<name>A0A1C6W541_9ACTN</name>
<dbReference type="STRING" id="47871.GA0070608_5963"/>
<feature type="compositionally biased region" description="Basic and acidic residues" evidence="1">
    <location>
        <begin position="50"/>
        <end position="69"/>
    </location>
</feature>
<feature type="region of interest" description="Disordered" evidence="1">
    <location>
        <begin position="38"/>
        <end position="88"/>
    </location>
</feature>
<evidence type="ECO:0000256" key="1">
    <source>
        <dbReference type="SAM" id="MobiDB-lite"/>
    </source>
</evidence>
<organism evidence="2 3">
    <name type="scientific">Micromonospora peucetia</name>
    <dbReference type="NCBI Taxonomy" id="47871"/>
    <lineage>
        <taxon>Bacteria</taxon>
        <taxon>Bacillati</taxon>
        <taxon>Actinomycetota</taxon>
        <taxon>Actinomycetes</taxon>
        <taxon>Micromonosporales</taxon>
        <taxon>Micromonosporaceae</taxon>
        <taxon>Micromonospora</taxon>
    </lineage>
</organism>
<dbReference type="Proteomes" id="UP000199343">
    <property type="component" value="Unassembled WGS sequence"/>
</dbReference>
<dbReference type="AlphaFoldDB" id="A0A1C6W541"/>
<protein>
    <submittedName>
        <fullName evidence="2">Uncharacterized protein</fullName>
    </submittedName>
</protein>
<proteinExistence type="predicted"/>
<dbReference type="EMBL" id="FMIC01000002">
    <property type="protein sequence ID" value="SCL73653.1"/>
    <property type="molecule type" value="Genomic_DNA"/>
</dbReference>
<accession>A0A1C6W541</accession>
<dbReference type="OrthoDB" id="3388345at2"/>
<sequence length="88" mass="10268">MTHPAEITNVWDWQRFEAALAGLRVGVDTLDDFITGLREDPNEAYGNSRNPEEKPQWTDIDQQTRRNTELDWASDGYLDGDYHRDIEE</sequence>
<evidence type="ECO:0000313" key="3">
    <source>
        <dbReference type="Proteomes" id="UP000199343"/>
    </source>
</evidence>
<reference evidence="2 3" key="1">
    <citation type="submission" date="2016-06" db="EMBL/GenBank/DDBJ databases">
        <authorList>
            <person name="Kjaerup R.B."/>
            <person name="Dalgaard T.S."/>
            <person name="Juul-Madsen H.R."/>
        </authorList>
    </citation>
    <scope>NUCLEOTIDE SEQUENCE [LARGE SCALE GENOMIC DNA]</scope>
    <source>
        <strain evidence="2 3">DSM 43363</strain>
    </source>
</reference>
<gene>
    <name evidence="2" type="ORF">GA0070608_5963</name>
</gene>
<evidence type="ECO:0000313" key="2">
    <source>
        <dbReference type="EMBL" id="SCL73653.1"/>
    </source>
</evidence>
<dbReference type="RefSeq" id="WP_091632643.1">
    <property type="nucleotide sequence ID" value="NZ_FMIC01000002.1"/>
</dbReference>